<comment type="caution">
    <text evidence="14">The sequence shown here is derived from an EMBL/GenBank/DDBJ whole genome shotgun (WGS) entry which is preliminary data.</text>
</comment>
<keyword evidence="7 11" id="KW-0067">ATP-binding</keyword>
<dbReference type="InterPro" id="IPR018109">
    <property type="entry name" value="Folylpolyglutamate_synth_CS"/>
</dbReference>
<organism evidence="14 15">
    <name type="scientific">Candidatus Roizmanbacteria bacterium RIFCSPHIGHO2_02_FULL_40_9</name>
    <dbReference type="NCBI Taxonomy" id="1802042"/>
    <lineage>
        <taxon>Bacteria</taxon>
        <taxon>Candidatus Roizmaniibacteriota</taxon>
    </lineage>
</organism>
<dbReference type="Gene3D" id="3.40.1190.10">
    <property type="entry name" value="Mur-like, catalytic domain"/>
    <property type="match status" value="1"/>
</dbReference>
<evidence type="ECO:0000256" key="2">
    <source>
        <dbReference type="ARBA" id="ARBA00008276"/>
    </source>
</evidence>
<dbReference type="InterPro" id="IPR001645">
    <property type="entry name" value="Folylpolyglutamate_synth"/>
</dbReference>
<name>A0A1F7HCH2_9BACT</name>
<gene>
    <name evidence="14" type="ORF">A3D06_00640</name>
</gene>
<evidence type="ECO:0000259" key="13">
    <source>
        <dbReference type="Pfam" id="PF08245"/>
    </source>
</evidence>
<dbReference type="InterPro" id="IPR013221">
    <property type="entry name" value="Mur_ligase_cen"/>
</dbReference>
<keyword evidence="8" id="KW-0460">Magnesium</keyword>
<comment type="cofactor">
    <cofactor evidence="1">
        <name>Mg(2+)</name>
        <dbReference type="ChEBI" id="CHEBI:18420"/>
    </cofactor>
</comment>
<dbReference type="GO" id="GO:0005524">
    <property type="term" value="F:ATP binding"/>
    <property type="evidence" value="ECO:0007669"/>
    <property type="project" value="UniProtKB-KW"/>
</dbReference>
<dbReference type="EMBL" id="MFZS01000029">
    <property type="protein sequence ID" value="OGK28753.1"/>
    <property type="molecule type" value="Genomic_DNA"/>
</dbReference>
<dbReference type="PANTHER" id="PTHR11136">
    <property type="entry name" value="FOLYLPOLYGLUTAMATE SYNTHASE-RELATED"/>
    <property type="match status" value="1"/>
</dbReference>
<proteinExistence type="inferred from homology"/>
<dbReference type="InterPro" id="IPR036615">
    <property type="entry name" value="Mur_ligase_C_dom_sf"/>
</dbReference>
<evidence type="ECO:0000313" key="15">
    <source>
        <dbReference type="Proteomes" id="UP000177027"/>
    </source>
</evidence>
<dbReference type="PANTHER" id="PTHR11136:SF0">
    <property type="entry name" value="DIHYDROFOLATE SYNTHETASE-RELATED"/>
    <property type="match status" value="1"/>
</dbReference>
<dbReference type="Gene3D" id="3.90.190.20">
    <property type="entry name" value="Mur ligase, C-terminal domain"/>
    <property type="match status" value="1"/>
</dbReference>
<dbReference type="NCBIfam" id="TIGR01499">
    <property type="entry name" value="folC"/>
    <property type="match status" value="1"/>
</dbReference>
<evidence type="ECO:0000256" key="5">
    <source>
        <dbReference type="ARBA" id="ARBA00022723"/>
    </source>
</evidence>
<evidence type="ECO:0000259" key="12">
    <source>
        <dbReference type="Pfam" id="PF02875"/>
    </source>
</evidence>
<comment type="catalytic activity">
    <reaction evidence="10">
        <text>(6S)-5,6,7,8-tetrahydrofolyl-(gamma-L-Glu)(n) + L-glutamate + ATP = (6S)-5,6,7,8-tetrahydrofolyl-(gamma-L-Glu)(n+1) + ADP + phosphate + H(+)</text>
        <dbReference type="Rhea" id="RHEA:10580"/>
        <dbReference type="Rhea" id="RHEA-COMP:14738"/>
        <dbReference type="Rhea" id="RHEA-COMP:14740"/>
        <dbReference type="ChEBI" id="CHEBI:15378"/>
        <dbReference type="ChEBI" id="CHEBI:29985"/>
        <dbReference type="ChEBI" id="CHEBI:30616"/>
        <dbReference type="ChEBI" id="CHEBI:43474"/>
        <dbReference type="ChEBI" id="CHEBI:141005"/>
        <dbReference type="ChEBI" id="CHEBI:456216"/>
        <dbReference type="EC" id="6.3.2.17"/>
    </reaction>
</comment>
<evidence type="ECO:0000256" key="3">
    <source>
        <dbReference type="ARBA" id="ARBA00013025"/>
    </source>
</evidence>
<evidence type="ECO:0000256" key="10">
    <source>
        <dbReference type="ARBA" id="ARBA00047493"/>
    </source>
</evidence>
<evidence type="ECO:0000313" key="14">
    <source>
        <dbReference type="EMBL" id="OGK28753.1"/>
    </source>
</evidence>
<feature type="domain" description="Mur ligase central" evidence="13">
    <location>
        <begin position="54"/>
        <end position="281"/>
    </location>
</feature>
<reference evidence="14 15" key="1">
    <citation type="journal article" date="2016" name="Nat. Commun.">
        <title>Thousands of microbial genomes shed light on interconnected biogeochemical processes in an aquifer system.</title>
        <authorList>
            <person name="Anantharaman K."/>
            <person name="Brown C.T."/>
            <person name="Hug L.A."/>
            <person name="Sharon I."/>
            <person name="Castelle C.J."/>
            <person name="Probst A.J."/>
            <person name="Thomas B.C."/>
            <person name="Singh A."/>
            <person name="Wilkins M.J."/>
            <person name="Karaoz U."/>
            <person name="Brodie E.L."/>
            <person name="Williams K.H."/>
            <person name="Hubbard S.S."/>
            <person name="Banfield J.F."/>
        </authorList>
    </citation>
    <scope>NUCLEOTIDE SEQUENCE [LARGE SCALE GENOMIC DNA]</scope>
</reference>
<dbReference type="GO" id="GO:0004326">
    <property type="term" value="F:tetrahydrofolylpolyglutamate synthase activity"/>
    <property type="evidence" value="ECO:0007669"/>
    <property type="project" value="UniProtKB-EC"/>
</dbReference>
<comment type="similarity">
    <text evidence="2 11">Belongs to the folylpolyglutamate synthase family.</text>
</comment>
<evidence type="ECO:0000256" key="9">
    <source>
        <dbReference type="ARBA" id="ARBA00030592"/>
    </source>
</evidence>
<dbReference type="FunFam" id="3.40.1190.10:FF:000011">
    <property type="entry name" value="Folylpolyglutamate synthase/dihydrofolate synthase"/>
    <property type="match status" value="1"/>
</dbReference>
<dbReference type="GO" id="GO:0046872">
    <property type="term" value="F:metal ion binding"/>
    <property type="evidence" value="ECO:0007669"/>
    <property type="project" value="UniProtKB-KW"/>
</dbReference>
<evidence type="ECO:0000256" key="11">
    <source>
        <dbReference type="PIRNR" id="PIRNR001563"/>
    </source>
</evidence>
<dbReference type="InterPro" id="IPR004101">
    <property type="entry name" value="Mur_ligase_C"/>
</dbReference>
<evidence type="ECO:0000256" key="6">
    <source>
        <dbReference type="ARBA" id="ARBA00022741"/>
    </source>
</evidence>
<dbReference type="Proteomes" id="UP000177027">
    <property type="component" value="Unassembled WGS sequence"/>
</dbReference>
<dbReference type="AlphaFoldDB" id="A0A1F7HCH2"/>
<dbReference type="PIRSF" id="PIRSF001563">
    <property type="entry name" value="Folylpolyglu_synth"/>
    <property type="match status" value="1"/>
</dbReference>
<dbReference type="GO" id="GO:0005737">
    <property type="term" value="C:cytoplasm"/>
    <property type="evidence" value="ECO:0007669"/>
    <property type="project" value="TreeGrafter"/>
</dbReference>
<dbReference type="SUPFAM" id="SSF53623">
    <property type="entry name" value="MurD-like peptide ligases, catalytic domain"/>
    <property type="match status" value="1"/>
</dbReference>
<evidence type="ECO:0000256" key="8">
    <source>
        <dbReference type="ARBA" id="ARBA00022842"/>
    </source>
</evidence>
<evidence type="ECO:0000256" key="4">
    <source>
        <dbReference type="ARBA" id="ARBA00022598"/>
    </source>
</evidence>
<evidence type="ECO:0000256" key="7">
    <source>
        <dbReference type="ARBA" id="ARBA00022840"/>
    </source>
</evidence>
<sequence>MVLEKLNYQEALQYLYSLIPTGDWKFPGDIGLKRMALLLNVAGDPHKKYPIIHVAGTSGKGSTCAILASLLVEGGYKTGLHVSPHIVSLKERMQVNGELMSDDEFVALVEWAKPIVKRVSTMEYGSVSYFEAVLALTFEHFRREKADIAVVETGLGGTYDGTNVVDSLVSVITPIGFDHMHILGNALREIAGNKAGIIKKSNRIVVSARQREEAWEVIKAVAREKNVPLAREGVDFFVDKVHVDEHGTLFDFRYKDHEYKNLELKLLGQHQAHNAGLALTALFNLPSENFNFSEDSIRKGLKDAYIPGRLEVVQHDGRVFILDGAHNEDKMNALSQSLKVIWEGEKFECIYACKKDKDIKTILSILSPFCKRIIATEFVKISDTGKNLAMETEEIQKVFEEVGYKGEIVTADNPAEALSKVKSKVVLVTGSLFLVSEIRELLFSFSENNH</sequence>
<keyword evidence="5" id="KW-0479">Metal-binding</keyword>
<dbReference type="PROSITE" id="PS01012">
    <property type="entry name" value="FOLYLPOLYGLU_SYNT_2"/>
    <property type="match status" value="1"/>
</dbReference>
<dbReference type="GO" id="GO:0008841">
    <property type="term" value="F:dihydrofolate synthase activity"/>
    <property type="evidence" value="ECO:0007669"/>
    <property type="project" value="TreeGrafter"/>
</dbReference>
<feature type="domain" description="Mur ligase C-terminal" evidence="12">
    <location>
        <begin position="308"/>
        <end position="431"/>
    </location>
</feature>
<evidence type="ECO:0000256" key="1">
    <source>
        <dbReference type="ARBA" id="ARBA00001946"/>
    </source>
</evidence>
<dbReference type="Pfam" id="PF08245">
    <property type="entry name" value="Mur_ligase_M"/>
    <property type="match status" value="1"/>
</dbReference>
<dbReference type="EC" id="6.3.2.17" evidence="3"/>
<keyword evidence="4 11" id="KW-0436">Ligase</keyword>
<protein>
    <recommendedName>
        <fullName evidence="3">tetrahydrofolate synthase</fullName>
        <ecNumber evidence="3">6.3.2.17</ecNumber>
    </recommendedName>
    <alternativeName>
        <fullName evidence="9">Tetrahydrofolylpolyglutamate synthase</fullName>
    </alternativeName>
</protein>
<accession>A0A1F7HCH2</accession>
<dbReference type="SUPFAM" id="SSF53244">
    <property type="entry name" value="MurD-like peptide ligases, peptide-binding domain"/>
    <property type="match status" value="1"/>
</dbReference>
<keyword evidence="6 11" id="KW-0547">Nucleotide-binding</keyword>
<dbReference type="InterPro" id="IPR036565">
    <property type="entry name" value="Mur-like_cat_sf"/>
</dbReference>
<dbReference type="Pfam" id="PF02875">
    <property type="entry name" value="Mur_ligase_C"/>
    <property type="match status" value="1"/>
</dbReference>